<keyword evidence="1" id="KW-0812">Transmembrane</keyword>
<keyword evidence="3" id="KW-1185">Reference proteome</keyword>
<sequence>MSLKPDDAPPPFELYEAESFNVAAGDVVSHDPHLNTDGEALYRFLLEQSEVPPQLHLHCRSTHEETRWRTVQGDNNNQTRQESYTETVVDFDFRIDLSNLVLPHVTHWSLPDDQPAYRGRMCSELETVLGKRKATRDERKEFNRTLKDRRANGLPPWYPDGPNTALRSSKSPRQWADEYTMSPKHLKEFQYDKIIYGWNFDALESAVLALILSNKPFYPGNPTVHFRFLATKVYVRPDNRLSRTLSNKWLKFLLIITFIFPFIWLFKRFHSAGGGRWRTCGGAYGIKRTKTVPDLLSDELPAYHDLPGPSTSSSTMPMDNWATSDEMTWLNKWQPTILRCVHSRYQSSTPLRSE</sequence>
<accession>A0A4V4HIS0</accession>
<keyword evidence="1" id="KW-0472">Membrane</keyword>
<evidence type="ECO:0000313" key="2">
    <source>
        <dbReference type="EMBL" id="THV07756.1"/>
    </source>
</evidence>
<dbReference type="AlphaFoldDB" id="A0A4V4HIS0"/>
<organism evidence="2 3">
    <name type="scientific">Dendrothele bispora (strain CBS 962.96)</name>
    <dbReference type="NCBI Taxonomy" id="1314807"/>
    <lineage>
        <taxon>Eukaryota</taxon>
        <taxon>Fungi</taxon>
        <taxon>Dikarya</taxon>
        <taxon>Basidiomycota</taxon>
        <taxon>Agaricomycotina</taxon>
        <taxon>Agaricomycetes</taxon>
        <taxon>Agaricomycetidae</taxon>
        <taxon>Agaricales</taxon>
        <taxon>Agaricales incertae sedis</taxon>
        <taxon>Dendrothele</taxon>
    </lineage>
</organism>
<protein>
    <submittedName>
        <fullName evidence="2">Uncharacterized protein</fullName>
    </submittedName>
</protein>
<dbReference type="Proteomes" id="UP000297245">
    <property type="component" value="Unassembled WGS sequence"/>
</dbReference>
<feature type="transmembrane region" description="Helical" evidence="1">
    <location>
        <begin position="249"/>
        <end position="266"/>
    </location>
</feature>
<proteinExistence type="predicted"/>
<dbReference type="PANTHER" id="PTHR37848">
    <property type="entry name" value="EXPRESSED PROTEIN"/>
    <property type="match status" value="1"/>
</dbReference>
<keyword evidence="1" id="KW-1133">Transmembrane helix</keyword>
<dbReference type="OrthoDB" id="203796at2759"/>
<gene>
    <name evidence="2" type="ORF">K435DRAFT_772584</name>
</gene>
<dbReference type="PANTHER" id="PTHR37848:SF1">
    <property type="entry name" value="SUN DOMAIN-CONTAINING PROTEIN"/>
    <property type="match status" value="1"/>
</dbReference>
<dbReference type="EMBL" id="ML179037">
    <property type="protein sequence ID" value="THV07756.1"/>
    <property type="molecule type" value="Genomic_DNA"/>
</dbReference>
<name>A0A4V4HIS0_DENBC</name>
<evidence type="ECO:0000256" key="1">
    <source>
        <dbReference type="SAM" id="Phobius"/>
    </source>
</evidence>
<evidence type="ECO:0000313" key="3">
    <source>
        <dbReference type="Proteomes" id="UP000297245"/>
    </source>
</evidence>
<reference evidence="2 3" key="1">
    <citation type="journal article" date="2019" name="Nat. Ecol. Evol.">
        <title>Megaphylogeny resolves global patterns of mushroom evolution.</title>
        <authorList>
            <person name="Varga T."/>
            <person name="Krizsan K."/>
            <person name="Foldi C."/>
            <person name="Dima B."/>
            <person name="Sanchez-Garcia M."/>
            <person name="Sanchez-Ramirez S."/>
            <person name="Szollosi G.J."/>
            <person name="Szarkandi J.G."/>
            <person name="Papp V."/>
            <person name="Albert L."/>
            <person name="Andreopoulos W."/>
            <person name="Angelini C."/>
            <person name="Antonin V."/>
            <person name="Barry K.W."/>
            <person name="Bougher N.L."/>
            <person name="Buchanan P."/>
            <person name="Buyck B."/>
            <person name="Bense V."/>
            <person name="Catcheside P."/>
            <person name="Chovatia M."/>
            <person name="Cooper J."/>
            <person name="Damon W."/>
            <person name="Desjardin D."/>
            <person name="Finy P."/>
            <person name="Geml J."/>
            <person name="Haridas S."/>
            <person name="Hughes K."/>
            <person name="Justo A."/>
            <person name="Karasinski D."/>
            <person name="Kautmanova I."/>
            <person name="Kiss B."/>
            <person name="Kocsube S."/>
            <person name="Kotiranta H."/>
            <person name="LaButti K.M."/>
            <person name="Lechner B.E."/>
            <person name="Liimatainen K."/>
            <person name="Lipzen A."/>
            <person name="Lukacs Z."/>
            <person name="Mihaltcheva S."/>
            <person name="Morgado L.N."/>
            <person name="Niskanen T."/>
            <person name="Noordeloos M.E."/>
            <person name="Ohm R.A."/>
            <person name="Ortiz-Santana B."/>
            <person name="Ovrebo C."/>
            <person name="Racz N."/>
            <person name="Riley R."/>
            <person name="Savchenko A."/>
            <person name="Shiryaev A."/>
            <person name="Soop K."/>
            <person name="Spirin V."/>
            <person name="Szebenyi C."/>
            <person name="Tomsovsky M."/>
            <person name="Tulloss R.E."/>
            <person name="Uehling J."/>
            <person name="Grigoriev I.V."/>
            <person name="Vagvolgyi C."/>
            <person name="Papp T."/>
            <person name="Martin F.M."/>
            <person name="Miettinen O."/>
            <person name="Hibbett D.S."/>
            <person name="Nagy L.G."/>
        </authorList>
    </citation>
    <scope>NUCLEOTIDE SEQUENCE [LARGE SCALE GENOMIC DNA]</scope>
    <source>
        <strain evidence="2 3">CBS 962.96</strain>
    </source>
</reference>